<reference evidence="2" key="1">
    <citation type="submission" date="2021-02" db="EMBL/GenBank/DDBJ databases">
        <authorList>
            <person name="Dougan E. K."/>
            <person name="Rhodes N."/>
            <person name="Thang M."/>
            <person name="Chan C."/>
        </authorList>
    </citation>
    <scope>NUCLEOTIDE SEQUENCE</scope>
</reference>
<keyword evidence="3" id="KW-1185">Reference proteome</keyword>
<comment type="caution">
    <text evidence="2">The sequence shown here is derived from an EMBL/GenBank/DDBJ whole genome shotgun (WGS) entry which is preliminary data.</text>
</comment>
<evidence type="ECO:0000256" key="1">
    <source>
        <dbReference type="SAM" id="MobiDB-lite"/>
    </source>
</evidence>
<name>A0A812GKF2_9DINO</name>
<feature type="region of interest" description="Disordered" evidence="1">
    <location>
        <begin position="122"/>
        <end position="169"/>
    </location>
</feature>
<proteinExistence type="predicted"/>
<organism evidence="2 3">
    <name type="scientific">Symbiodinium natans</name>
    <dbReference type="NCBI Taxonomy" id="878477"/>
    <lineage>
        <taxon>Eukaryota</taxon>
        <taxon>Sar</taxon>
        <taxon>Alveolata</taxon>
        <taxon>Dinophyceae</taxon>
        <taxon>Suessiales</taxon>
        <taxon>Symbiodiniaceae</taxon>
        <taxon>Symbiodinium</taxon>
    </lineage>
</organism>
<protein>
    <submittedName>
        <fullName evidence="2">Uncharacterized protein</fullName>
    </submittedName>
</protein>
<feature type="non-terminal residue" evidence="2">
    <location>
        <position position="239"/>
    </location>
</feature>
<dbReference type="Proteomes" id="UP000604046">
    <property type="component" value="Unassembled WGS sequence"/>
</dbReference>
<dbReference type="AlphaFoldDB" id="A0A812GKF2"/>
<accession>A0A812GKF2</accession>
<feature type="region of interest" description="Disordered" evidence="1">
    <location>
        <begin position="192"/>
        <end position="214"/>
    </location>
</feature>
<evidence type="ECO:0000313" key="2">
    <source>
        <dbReference type="EMBL" id="CAE6924058.1"/>
    </source>
</evidence>
<dbReference type="EMBL" id="CAJNDS010000027">
    <property type="protein sequence ID" value="CAE6924058.1"/>
    <property type="molecule type" value="Genomic_DNA"/>
</dbReference>
<feature type="compositionally biased region" description="Basic residues" evidence="1">
    <location>
        <begin position="140"/>
        <end position="163"/>
    </location>
</feature>
<dbReference type="OrthoDB" id="10329963at2759"/>
<evidence type="ECO:0000313" key="3">
    <source>
        <dbReference type="Proteomes" id="UP000604046"/>
    </source>
</evidence>
<sequence>VLALGLIVAGITFAASCDQRSFVAATVRPTQVTRSVAAAQAHPSILRPAASAWPAAMLATVAIAAAAMRSTPSRVPRAQVVITRCLPNVSPMPQVSTQLTTVTPPMPEWNEDLISFEMAEGTSAAEQANAPQSSAPVHSPRPRPRRSRPSRQARARREHRRIGSRLVQRDYLSHASLPSFEPSKVPLVLQEAMQHGPRPRTASGRESKPLVEAPGLSASLDIGLKSFNVERTANDSNHP</sequence>
<gene>
    <name evidence="2" type="ORF">SNAT2548_LOCUS576</name>
</gene>